<dbReference type="OrthoDB" id="416786at2759"/>
<evidence type="ECO:0000256" key="6">
    <source>
        <dbReference type="PROSITE-ProRule" id="PRU00228"/>
    </source>
</evidence>
<evidence type="ECO:0000256" key="2">
    <source>
        <dbReference type="ARBA" id="ARBA00022553"/>
    </source>
</evidence>
<keyword evidence="3" id="KW-0479">Metal-binding</keyword>
<dbReference type="Gene3D" id="3.40.50.720">
    <property type="entry name" value="NAD(P)-binding Rossmann-like Domain"/>
    <property type="match status" value="1"/>
</dbReference>
<dbReference type="SMART" id="SM00291">
    <property type="entry name" value="ZnF_ZZ"/>
    <property type="match status" value="1"/>
</dbReference>
<dbReference type="CDD" id="cd05235">
    <property type="entry name" value="SDR_e1"/>
    <property type="match status" value="1"/>
</dbReference>
<evidence type="ECO:0000256" key="5">
    <source>
        <dbReference type="ARBA" id="ARBA00022833"/>
    </source>
</evidence>
<keyword evidence="1" id="KW-0596">Phosphopantetheine</keyword>
<dbReference type="PANTHER" id="PTHR43272">
    <property type="entry name" value="LONG-CHAIN-FATTY-ACID--COA LIGASE"/>
    <property type="match status" value="1"/>
</dbReference>
<evidence type="ECO:0000259" key="8">
    <source>
        <dbReference type="PROSITE" id="PS50075"/>
    </source>
</evidence>
<dbReference type="NCBIfam" id="TIGR01746">
    <property type="entry name" value="Thioester-redct"/>
    <property type="match status" value="1"/>
</dbReference>
<feature type="domain" description="Carrier" evidence="8">
    <location>
        <begin position="688"/>
        <end position="788"/>
    </location>
</feature>
<dbReference type="GO" id="GO:0004467">
    <property type="term" value="F:long-chain fatty acid-CoA ligase activity"/>
    <property type="evidence" value="ECO:0007669"/>
    <property type="project" value="TreeGrafter"/>
</dbReference>
<dbReference type="InterPro" id="IPR000433">
    <property type="entry name" value="Znf_ZZ"/>
</dbReference>
<dbReference type="GO" id="GO:0008270">
    <property type="term" value="F:zinc ion binding"/>
    <property type="evidence" value="ECO:0007669"/>
    <property type="project" value="UniProtKB-KW"/>
</dbReference>
<dbReference type="SUPFAM" id="SSF47336">
    <property type="entry name" value="ACP-like"/>
    <property type="match status" value="1"/>
</dbReference>
<organism evidence="10 11">
    <name type="scientific">Anaeramoeba ignava</name>
    <name type="common">Anaerobic marine amoeba</name>
    <dbReference type="NCBI Taxonomy" id="1746090"/>
    <lineage>
        <taxon>Eukaryota</taxon>
        <taxon>Metamonada</taxon>
        <taxon>Anaeramoebidae</taxon>
        <taxon>Anaeramoeba</taxon>
    </lineage>
</organism>
<dbReference type="SUPFAM" id="SSF57850">
    <property type="entry name" value="RING/U-box"/>
    <property type="match status" value="1"/>
</dbReference>
<dbReference type="Gene3D" id="1.10.1200.10">
    <property type="entry name" value="ACP-like"/>
    <property type="match status" value="1"/>
</dbReference>
<dbReference type="InterPro" id="IPR010080">
    <property type="entry name" value="Thioester_reductase-like_dom"/>
</dbReference>
<accession>A0A9Q0LDD4</accession>
<reference evidence="10" key="1">
    <citation type="submission" date="2022-10" db="EMBL/GenBank/DDBJ databases">
        <title>Novel sulphate-reducing endosymbionts in the free-living metamonad Anaeramoeba.</title>
        <authorList>
            <person name="Jerlstrom-Hultqvist J."/>
            <person name="Cepicka I."/>
            <person name="Gallot-Lavallee L."/>
            <person name="Salas-Leiva D."/>
            <person name="Curtis B.A."/>
            <person name="Zahonova K."/>
            <person name="Pipaliya S."/>
            <person name="Dacks J."/>
            <person name="Roger A.J."/>
        </authorList>
    </citation>
    <scope>NUCLEOTIDE SEQUENCE</scope>
    <source>
        <strain evidence="10">BMAN</strain>
    </source>
</reference>
<dbReference type="PANTHER" id="PTHR43272:SF91">
    <property type="entry name" value="CARRIER DOMAIN-CONTAINING PROTEIN"/>
    <property type="match status" value="1"/>
</dbReference>
<proteinExistence type="predicted"/>
<keyword evidence="5" id="KW-0862">Zinc</keyword>
<dbReference type="Gene3D" id="3.40.50.12780">
    <property type="entry name" value="N-terminal domain of ligase-like"/>
    <property type="match status" value="1"/>
</dbReference>
<dbReference type="Proteomes" id="UP001149090">
    <property type="component" value="Unassembled WGS sequence"/>
</dbReference>
<dbReference type="InterPro" id="IPR042099">
    <property type="entry name" value="ANL_N_sf"/>
</dbReference>
<dbReference type="InterPro" id="IPR036736">
    <property type="entry name" value="ACP-like_sf"/>
</dbReference>
<dbReference type="InterPro" id="IPR020845">
    <property type="entry name" value="AMP-binding_CS"/>
</dbReference>
<evidence type="ECO:0000313" key="10">
    <source>
        <dbReference type="EMBL" id="KAJ5070375.1"/>
    </source>
</evidence>
<gene>
    <name evidence="10" type="ORF">M0811_11041</name>
</gene>
<dbReference type="Pfam" id="PF07993">
    <property type="entry name" value="NAD_binding_4"/>
    <property type="match status" value="1"/>
</dbReference>
<name>A0A9Q0LDD4_ANAIG</name>
<keyword evidence="2" id="KW-0597">Phosphoprotein</keyword>
<dbReference type="SUPFAM" id="SSF56801">
    <property type="entry name" value="Acetyl-CoA synthetase-like"/>
    <property type="match status" value="1"/>
</dbReference>
<comment type="caution">
    <text evidence="10">The sequence shown here is derived from an EMBL/GenBank/DDBJ whole genome shotgun (WGS) entry which is preliminary data.</text>
</comment>
<dbReference type="Gene3D" id="3.30.60.90">
    <property type="match status" value="1"/>
</dbReference>
<evidence type="ECO:0000259" key="9">
    <source>
        <dbReference type="PROSITE" id="PS50135"/>
    </source>
</evidence>
<dbReference type="PROSITE" id="PS50135">
    <property type="entry name" value="ZF_ZZ_2"/>
    <property type="match status" value="1"/>
</dbReference>
<evidence type="ECO:0000256" key="4">
    <source>
        <dbReference type="ARBA" id="ARBA00022771"/>
    </source>
</evidence>
<dbReference type="OMA" id="RTHMMEN"/>
<dbReference type="InterPro" id="IPR000873">
    <property type="entry name" value="AMP-dep_synth/lig_dom"/>
</dbReference>
<dbReference type="InterPro" id="IPR009081">
    <property type="entry name" value="PP-bd_ACP"/>
</dbReference>
<keyword evidence="11" id="KW-1185">Reference proteome</keyword>
<dbReference type="GO" id="GO:0005783">
    <property type="term" value="C:endoplasmic reticulum"/>
    <property type="evidence" value="ECO:0007669"/>
    <property type="project" value="TreeGrafter"/>
</dbReference>
<evidence type="ECO:0000313" key="11">
    <source>
        <dbReference type="Proteomes" id="UP001149090"/>
    </source>
</evidence>
<dbReference type="InterPro" id="IPR013120">
    <property type="entry name" value="FAR_NAD-bd"/>
</dbReference>
<dbReference type="AlphaFoldDB" id="A0A9Q0LDD4"/>
<dbReference type="InterPro" id="IPR043145">
    <property type="entry name" value="Znf_ZZ_sf"/>
</dbReference>
<feature type="coiled-coil region" evidence="7">
    <location>
        <begin position="231"/>
        <end position="258"/>
    </location>
</feature>
<dbReference type="Pfam" id="PF00501">
    <property type="entry name" value="AMP-binding"/>
    <property type="match status" value="1"/>
</dbReference>
<keyword evidence="4 6" id="KW-0863">Zinc-finger</keyword>
<evidence type="ECO:0000256" key="1">
    <source>
        <dbReference type="ARBA" id="ARBA00022450"/>
    </source>
</evidence>
<dbReference type="EMBL" id="JAPDFW010000096">
    <property type="protein sequence ID" value="KAJ5070375.1"/>
    <property type="molecule type" value="Genomic_DNA"/>
</dbReference>
<dbReference type="PROSITE" id="PS50075">
    <property type="entry name" value="CARRIER"/>
    <property type="match status" value="1"/>
</dbReference>
<dbReference type="PROSITE" id="PS00455">
    <property type="entry name" value="AMP_BINDING"/>
    <property type="match status" value="1"/>
</dbReference>
<dbReference type="SUPFAM" id="SSF51735">
    <property type="entry name" value="NAD(P)-binding Rossmann-fold domains"/>
    <property type="match status" value="1"/>
</dbReference>
<dbReference type="Pfam" id="PF00569">
    <property type="entry name" value="ZZ"/>
    <property type="match status" value="1"/>
</dbReference>
<evidence type="ECO:0000256" key="7">
    <source>
        <dbReference type="SAM" id="Coils"/>
    </source>
</evidence>
<dbReference type="InterPro" id="IPR036291">
    <property type="entry name" value="NAD(P)-bd_dom_sf"/>
</dbReference>
<feature type="domain" description="ZZ-type" evidence="9">
    <location>
        <begin position="7"/>
        <end position="66"/>
    </location>
</feature>
<protein>
    <submittedName>
        <fullName evidence="10">Fatty acid coa synthetase family</fullName>
    </submittedName>
</protein>
<dbReference type="GO" id="GO:0016020">
    <property type="term" value="C:membrane"/>
    <property type="evidence" value="ECO:0007669"/>
    <property type="project" value="TreeGrafter"/>
</dbReference>
<keyword evidence="7" id="KW-0175">Coiled coil</keyword>
<evidence type="ECO:0000256" key="3">
    <source>
        <dbReference type="ARBA" id="ARBA00022723"/>
    </source>
</evidence>
<dbReference type="Pfam" id="PF00550">
    <property type="entry name" value="PP-binding"/>
    <property type="match status" value="1"/>
</dbReference>
<sequence>MDFSKTQFFWFCDLCRKEIEEGQLRYHCSECENFDLCPECFKKTGHNHIMYKDRYHDYTHQENIILRAKKSLSNCYVAIFQEYSTRQCFGIFNKKGNLSWISFREVFFRILTTVSLFQKLCGESLPSESSENVFVVICGRSCLQWYISDFACVLLGLSTVPIHHTSSNEKIIQIIQQTHPILVVTEESLIPRFNDILLFFEKEKIDIKFKIASFDEKSEIGINPIYPEKIRKKIRILKQKLKNETNQLEKNNLIYQIEKVKKPFFVEKINLFFDQFEPIIRDPKKIFTIVFTSGSTGSPKGAVFTNEMWSQKFDSHKDFFKPIVILAFSSLSQMMDRASGITVPFMGGRVAISRGVDHLFEDLQITNPISFSAPPRIFDVIRIEFENELFGLAKNVSSDQEKSQIENELRKKFSKKLGSRVKMIISGGAMLSQITKDFLKKTFDQSLFTDSFGTTEAGDIAGDTELYDDVEVKLEPCEELGYDGKETGEICVKTKNMIDSYFNNPEETKKAFTSDGYFRTGDIGRRVSAKRFVLIDRKKNIVKLAQATFVSPTYLESVFSDSPFFNYVYIHASPGKDYVVSVVILSEVGRQNKVDFFACQKIFRELAQQKKLQPYEIPRAVHIDSTTLFSIENGLLTPSLKVNRPNIERYYKEIIDKMYKDLESNPLSFNLDFNSNHENTENQSNFIDPSLKIRKEVTSVIKSILSVQEILPNLSFYDQGADSLSVIRLRSTISNKYHIDLPQNLLYKPLEDLITFICNPDLYSGFQKNEQIDWSKETDLSAYIDSDKKLSEISKHLKNERIFLTGCTGFIGIHLLWEFVQLDFVKSVACLIRCKDEESGLDRVRGLLETAGLESPLMKDYEEKISIIPGDLSLPNFGLAKAKFFELGNQIDVIFHSGALVDSFLPYSILRAPNVLGTIEVLKLSLIPEQKTPIHYFSTVSVFFSSYLYSRSKKQKMLNEDTNPFEDVPNGQQGYTQSKWVAENLVNQFKKAYNPMITIWRPASVFCSTLTGFLNPKDMNNMLITGFALLGYAPDEDMKLNLVPVDFCAKAVCEITLKNPSNKLFSFSAFHLSNPFESSLWFVLDCLIKNDNFQIKKIPLFQFRRKLLQIEDEKHPLRPFIVFFQQDFLPDSLFFESKNLQSLLPKGMNYPKITNEVISVYSKFIQKSIKNQFK</sequence>